<comment type="caution">
    <text evidence="1">The sequence shown here is derived from an EMBL/GenBank/DDBJ whole genome shotgun (WGS) entry which is preliminary data.</text>
</comment>
<accession>A0ABS6QQL4</accession>
<protein>
    <submittedName>
        <fullName evidence="1">Uncharacterized protein</fullName>
    </submittedName>
</protein>
<name>A0ABS6QQL4_9PSED</name>
<dbReference type="RefSeq" id="WP_217871809.1">
    <property type="nucleotide sequence ID" value="NZ_JAHSTU010000003.1"/>
</dbReference>
<proteinExistence type="predicted"/>
<keyword evidence="2" id="KW-1185">Reference proteome</keyword>
<evidence type="ECO:0000313" key="1">
    <source>
        <dbReference type="EMBL" id="MBV4521198.1"/>
    </source>
</evidence>
<organism evidence="1 2">
    <name type="scientific">Pseudomonas azerbaijanoccidentalis</name>
    <dbReference type="NCBI Taxonomy" id="2842347"/>
    <lineage>
        <taxon>Bacteria</taxon>
        <taxon>Pseudomonadati</taxon>
        <taxon>Pseudomonadota</taxon>
        <taxon>Gammaproteobacteria</taxon>
        <taxon>Pseudomonadales</taxon>
        <taxon>Pseudomonadaceae</taxon>
        <taxon>Pseudomonas</taxon>
    </lineage>
</organism>
<evidence type="ECO:0000313" key="2">
    <source>
        <dbReference type="Proteomes" id="UP001049200"/>
    </source>
</evidence>
<sequence length="104" mass="11767">MVLISHSTEGSTTGCFYGERTESLAEFAAASISTELASFEGGETPIDDLNLEDQVNARYWNDKSFHQTLRQTRRFADVEASNYGAIFFVVARTRYRHQRSGFQC</sequence>
<dbReference type="Proteomes" id="UP001049200">
    <property type="component" value="Unassembled WGS sequence"/>
</dbReference>
<gene>
    <name evidence="1" type="ORF">KVG88_14115</name>
</gene>
<dbReference type="EMBL" id="JAHSTU010000003">
    <property type="protein sequence ID" value="MBV4521198.1"/>
    <property type="molecule type" value="Genomic_DNA"/>
</dbReference>
<reference evidence="1" key="1">
    <citation type="submission" date="2021-06" db="EMBL/GenBank/DDBJ databases">
        <title>Updating the genus Pseudomonas: Description of 43 new species and partition of the Pseudomonas putida group.</title>
        <authorList>
            <person name="Girard L."/>
            <person name="Lood C."/>
            <person name="Vandamme P."/>
            <person name="Rokni-Zadeh H."/>
            <person name="Van Noort V."/>
            <person name="Hofte M."/>
            <person name="Lavigne R."/>
            <person name="De Mot R."/>
        </authorList>
    </citation>
    <scope>NUCLEOTIDE SEQUENCE</scope>
    <source>
        <strain evidence="1">SWRI74</strain>
    </source>
</reference>